<keyword evidence="3" id="KW-1185">Reference proteome</keyword>
<dbReference type="Pfam" id="PF06210">
    <property type="entry name" value="DUF1003"/>
    <property type="match status" value="1"/>
</dbReference>
<organism evidence="2 3">
    <name type="scientific">Sphingobacterium athyrii</name>
    <dbReference type="NCBI Taxonomy" id="2152717"/>
    <lineage>
        <taxon>Bacteria</taxon>
        <taxon>Pseudomonadati</taxon>
        <taxon>Bacteroidota</taxon>
        <taxon>Sphingobacteriia</taxon>
        <taxon>Sphingobacteriales</taxon>
        <taxon>Sphingobacteriaceae</taxon>
        <taxon>Sphingobacterium</taxon>
    </lineage>
</organism>
<evidence type="ECO:0000313" key="3">
    <source>
        <dbReference type="Proteomes" id="UP000250831"/>
    </source>
</evidence>
<dbReference type="InterPro" id="IPR010406">
    <property type="entry name" value="DUF1003"/>
</dbReference>
<keyword evidence="1" id="KW-0472">Membrane</keyword>
<dbReference type="Proteomes" id="UP000250831">
    <property type="component" value="Unassembled WGS sequence"/>
</dbReference>
<dbReference type="PANTHER" id="PTHR41386:SF1">
    <property type="entry name" value="MEMBRANE PROTEIN"/>
    <property type="match status" value="1"/>
</dbReference>
<dbReference type="AlphaFoldDB" id="A0A363NND7"/>
<comment type="caution">
    <text evidence="2">The sequence shown here is derived from an EMBL/GenBank/DDBJ whole genome shotgun (WGS) entry which is preliminary data.</text>
</comment>
<evidence type="ECO:0000313" key="2">
    <source>
        <dbReference type="EMBL" id="PUV22237.1"/>
    </source>
</evidence>
<dbReference type="OrthoDB" id="9795736at2"/>
<evidence type="ECO:0008006" key="4">
    <source>
        <dbReference type="Google" id="ProtNLM"/>
    </source>
</evidence>
<feature type="transmembrane region" description="Helical" evidence="1">
    <location>
        <begin position="115"/>
        <end position="135"/>
    </location>
</feature>
<proteinExistence type="predicted"/>
<reference evidence="2 3" key="1">
    <citation type="submission" date="2018-04" db="EMBL/GenBank/DDBJ databases">
        <title>Sphingobacterium sp. M46 Genome.</title>
        <authorList>
            <person name="Cheng J."/>
            <person name="Li Y."/>
        </authorList>
    </citation>
    <scope>NUCLEOTIDE SEQUENCE [LARGE SCALE GENOMIC DNA]</scope>
    <source>
        <strain evidence="2 3">M46</strain>
    </source>
</reference>
<keyword evidence="1" id="KW-1133">Transmembrane helix</keyword>
<sequence length="239" mass="27548">MDNFTSDISGQQFPIEQRIWGASIRQPIFKLIRKEYPGFAKDKCIAASELTRFKEAYITEFLKDESGQLSQLDQQVIQSFKDNKVISAGIDSDVGGATSVGERVADKVAEFGGSWTFIISFLAFLLIWIAFNTYWLNNKGFDPYPFILLNLILSCVAALQAPVIMMSQNRQEAKDRERARNDYMVNLKAELEIRELHEKIDHLIIRKEQELVEVQRDQVEKLGFLLKKMEKIEEAFKNK</sequence>
<dbReference type="PANTHER" id="PTHR41386">
    <property type="entry name" value="INTEGRAL MEMBRANE PROTEIN-RELATED"/>
    <property type="match status" value="1"/>
</dbReference>
<gene>
    <name evidence="2" type="ORF">DCO56_21995</name>
</gene>
<dbReference type="RefSeq" id="WP_108635900.1">
    <property type="nucleotide sequence ID" value="NZ_QCXX01000007.1"/>
</dbReference>
<feature type="transmembrane region" description="Helical" evidence="1">
    <location>
        <begin position="147"/>
        <end position="166"/>
    </location>
</feature>
<name>A0A363NND7_9SPHI</name>
<protein>
    <recommendedName>
        <fullName evidence="4">DUF1003 domain-containing protein</fullName>
    </recommendedName>
</protein>
<dbReference type="EMBL" id="QCXX01000007">
    <property type="protein sequence ID" value="PUV22237.1"/>
    <property type="molecule type" value="Genomic_DNA"/>
</dbReference>
<keyword evidence="1" id="KW-0812">Transmembrane</keyword>
<accession>A0A363NND7</accession>
<evidence type="ECO:0000256" key="1">
    <source>
        <dbReference type="SAM" id="Phobius"/>
    </source>
</evidence>